<dbReference type="RefSeq" id="WP_207331738.1">
    <property type="nucleotide sequence ID" value="NZ_JAFMYW010000009.1"/>
</dbReference>
<feature type="transmembrane region" description="Helical" evidence="1">
    <location>
        <begin position="143"/>
        <end position="166"/>
    </location>
</feature>
<sequence length="558" mass="63131">MSVSSSISTRTADYWVAGAILLLAAVFYTAIVQYAINVPYVDDFLYVNSIQRITATETTFAGAIQLLVEQHNDHRILLSRLLVLLDYWVEGQVNYRTLTLVGSLSIAAVLWQVHRLFRRAGLSAWLLLPVALLILQPSYQEDVWWVLCLLQHTLTWLLTIIVFRLLIRPEMSAQVGALALGGLVLYSNSNGLFMWIAALALLVRTQQWRWTVVWLVAGAILISLYFSVDYRFIAKDSLITVAQHPGWVVKSIISFAGSAVYFDQHRWLLVPAQWFVLGIGVAVLVIIALSWLRFMVTASKRMSPALLPFLGLGLVLTGSAMATAMARSDGSLMIMDRYQLYAVWCLIVAYVLIVMQLTERMRQVAGLVGVGFTLWFWLNSWLFYGPQLADRYNRQVAEGMALKHYQYSVMSQKFGLDPYWQKGWVQAMTDGMYQVPDLPEIRGVETALQTPPVQNSATQFVIDARPLSYLNTDALFFQQDTLPKPDFIYLRSATNWYVLPAQRMPKPIMKPWLVNKGVKSMVLPILLKPGTYRLGWVRNTTAGWIATATTQEVSVPEK</sequence>
<feature type="transmembrane region" description="Helical" evidence="1">
    <location>
        <begin position="208"/>
        <end position="226"/>
    </location>
</feature>
<protein>
    <recommendedName>
        <fullName evidence="4">Glycosyltransferase RgtA/B/C/D-like domain-containing protein</fullName>
    </recommendedName>
</protein>
<proteinExistence type="predicted"/>
<evidence type="ECO:0000256" key="1">
    <source>
        <dbReference type="SAM" id="Phobius"/>
    </source>
</evidence>
<comment type="caution">
    <text evidence="2">The sequence shown here is derived from an EMBL/GenBank/DDBJ whole genome shotgun (WGS) entry which is preliminary data.</text>
</comment>
<feature type="transmembrane region" description="Helical" evidence="1">
    <location>
        <begin position="178"/>
        <end position="202"/>
    </location>
</feature>
<evidence type="ECO:0008006" key="4">
    <source>
        <dbReference type="Google" id="ProtNLM"/>
    </source>
</evidence>
<reference evidence="2 3" key="1">
    <citation type="submission" date="2021-03" db="EMBL/GenBank/DDBJ databases">
        <title>Fibrella sp. HMF5405 genome sequencing and assembly.</title>
        <authorList>
            <person name="Kang H."/>
            <person name="Kim H."/>
            <person name="Bae S."/>
            <person name="Joh K."/>
        </authorList>
    </citation>
    <scope>NUCLEOTIDE SEQUENCE [LARGE SCALE GENOMIC DNA]</scope>
    <source>
        <strain evidence="2 3">HMF5405</strain>
    </source>
</reference>
<feature type="transmembrane region" description="Helical" evidence="1">
    <location>
        <begin position="274"/>
        <end position="294"/>
    </location>
</feature>
<gene>
    <name evidence="2" type="ORF">J2I46_24570</name>
</gene>
<organism evidence="2 3">
    <name type="scientific">Fibrella forsythiae</name>
    <dbReference type="NCBI Taxonomy" id="2817061"/>
    <lineage>
        <taxon>Bacteria</taxon>
        <taxon>Pseudomonadati</taxon>
        <taxon>Bacteroidota</taxon>
        <taxon>Cytophagia</taxon>
        <taxon>Cytophagales</taxon>
        <taxon>Spirosomataceae</taxon>
        <taxon>Fibrella</taxon>
    </lineage>
</organism>
<keyword evidence="1" id="KW-0812">Transmembrane</keyword>
<feature type="transmembrane region" description="Helical" evidence="1">
    <location>
        <begin position="120"/>
        <end position="137"/>
    </location>
</feature>
<evidence type="ECO:0000313" key="2">
    <source>
        <dbReference type="EMBL" id="MBO0951780.1"/>
    </source>
</evidence>
<name>A0ABS3JP61_9BACT</name>
<feature type="transmembrane region" description="Helical" evidence="1">
    <location>
        <begin position="12"/>
        <end position="36"/>
    </location>
</feature>
<feature type="transmembrane region" description="Helical" evidence="1">
    <location>
        <begin position="238"/>
        <end position="262"/>
    </location>
</feature>
<dbReference type="EMBL" id="JAFMYW010000009">
    <property type="protein sequence ID" value="MBO0951780.1"/>
    <property type="molecule type" value="Genomic_DNA"/>
</dbReference>
<keyword evidence="3" id="KW-1185">Reference proteome</keyword>
<feature type="transmembrane region" description="Helical" evidence="1">
    <location>
        <begin position="306"/>
        <end position="326"/>
    </location>
</feature>
<keyword evidence="1" id="KW-1133">Transmembrane helix</keyword>
<evidence type="ECO:0000313" key="3">
    <source>
        <dbReference type="Proteomes" id="UP000664628"/>
    </source>
</evidence>
<feature type="transmembrane region" description="Helical" evidence="1">
    <location>
        <begin position="364"/>
        <end position="384"/>
    </location>
</feature>
<feature type="transmembrane region" description="Helical" evidence="1">
    <location>
        <begin position="338"/>
        <end position="357"/>
    </location>
</feature>
<keyword evidence="1" id="KW-0472">Membrane</keyword>
<accession>A0ABS3JP61</accession>
<dbReference type="Proteomes" id="UP000664628">
    <property type="component" value="Unassembled WGS sequence"/>
</dbReference>